<dbReference type="Pfam" id="PF00358">
    <property type="entry name" value="PTS_EIIA_1"/>
    <property type="match status" value="1"/>
</dbReference>
<dbReference type="eggNOG" id="COG2190">
    <property type="taxonomic scope" value="Bacteria"/>
</dbReference>
<evidence type="ECO:0000256" key="3">
    <source>
        <dbReference type="ARBA" id="ARBA00022597"/>
    </source>
</evidence>
<evidence type="ECO:0000256" key="6">
    <source>
        <dbReference type="ARBA" id="ARBA00022777"/>
    </source>
</evidence>
<keyword evidence="4" id="KW-0808">Transferase</keyword>
<dbReference type="GO" id="GO:0005737">
    <property type="term" value="C:cytoplasm"/>
    <property type="evidence" value="ECO:0007669"/>
    <property type="project" value="UniProtKB-SubCell"/>
</dbReference>
<dbReference type="GO" id="GO:0009401">
    <property type="term" value="P:phosphoenolpyruvate-dependent sugar phosphotransferase system"/>
    <property type="evidence" value="ECO:0007669"/>
    <property type="project" value="UniProtKB-KW"/>
</dbReference>
<dbReference type="KEGG" id="smf:Smon_0407"/>
<protein>
    <submittedName>
        <fullName evidence="8">PTS system, glucose subfamily, IIA subunit</fullName>
    </submittedName>
</protein>
<reference evidence="8 9" key="1">
    <citation type="journal article" date="2009" name="Stand. Genomic Sci.">
        <title>Complete genome sequence of Streptobacillus moniliformis type strain (9901T).</title>
        <authorList>
            <person name="Nolan M."/>
            <person name="Gronow S."/>
            <person name="Lapidus A."/>
            <person name="Ivanova N."/>
            <person name="Copeland A."/>
            <person name="Lucas S."/>
            <person name="Del Rio T.G."/>
            <person name="Chen F."/>
            <person name="Tice H."/>
            <person name="Pitluck S."/>
            <person name="Cheng J.F."/>
            <person name="Sims D."/>
            <person name="Meincke L."/>
            <person name="Bruce D."/>
            <person name="Goodwin L."/>
            <person name="Brettin T."/>
            <person name="Han C."/>
            <person name="Detter J.C."/>
            <person name="Ovchinikova G."/>
            <person name="Pati A."/>
            <person name="Mavromatis K."/>
            <person name="Mikhailova N."/>
            <person name="Chen A."/>
            <person name="Palaniappan K."/>
            <person name="Land M."/>
            <person name="Hauser L."/>
            <person name="Chang Y.J."/>
            <person name="Jeffries C.D."/>
            <person name="Rohde M."/>
            <person name="Sproer C."/>
            <person name="Goker M."/>
            <person name="Bristow J."/>
            <person name="Eisen J.A."/>
            <person name="Markowitz V."/>
            <person name="Hugenholtz P."/>
            <person name="Kyrpides N.C."/>
            <person name="Klenk H.P."/>
            <person name="Chain P."/>
        </authorList>
    </citation>
    <scope>NUCLEOTIDE SEQUENCE [LARGE SCALE GENOMIC DNA]</scope>
    <source>
        <strain evidence="9">ATCC 14647 / DSM 12112 / NCTC 10651 / 9901</strain>
    </source>
</reference>
<keyword evidence="5" id="KW-0598">Phosphotransferase system</keyword>
<keyword evidence="3" id="KW-0762">Sugar transport</keyword>
<organism evidence="8 9">
    <name type="scientific">Streptobacillus moniliformis (strain ATCC 14647 / DSM 12112 / NCTC 10651 / 9901)</name>
    <dbReference type="NCBI Taxonomy" id="519441"/>
    <lineage>
        <taxon>Bacteria</taxon>
        <taxon>Fusobacteriati</taxon>
        <taxon>Fusobacteriota</taxon>
        <taxon>Fusobacteriia</taxon>
        <taxon>Fusobacteriales</taxon>
        <taxon>Leptotrichiaceae</taxon>
        <taxon>Streptobacillus</taxon>
    </lineage>
</organism>
<dbReference type="PANTHER" id="PTHR45008:SF1">
    <property type="entry name" value="PTS SYSTEM GLUCOSE-SPECIFIC EIIA COMPONENT"/>
    <property type="match status" value="1"/>
</dbReference>
<dbReference type="HOGENOM" id="CLU_012312_5_1_0"/>
<dbReference type="PANTHER" id="PTHR45008">
    <property type="entry name" value="PTS SYSTEM GLUCOSE-SPECIFIC EIIA COMPONENT"/>
    <property type="match status" value="1"/>
</dbReference>
<dbReference type="NCBIfam" id="TIGR00830">
    <property type="entry name" value="PTBA"/>
    <property type="match status" value="1"/>
</dbReference>
<dbReference type="OrthoDB" id="92465at2"/>
<keyword evidence="2" id="KW-0813">Transport</keyword>
<proteinExistence type="predicted"/>
<name>D1AX63_STRM9</name>
<keyword evidence="9" id="KW-1185">Reference proteome</keyword>
<dbReference type="FunFam" id="2.70.70.10:FF:000001">
    <property type="entry name" value="PTS system glucose-specific IIA component"/>
    <property type="match status" value="1"/>
</dbReference>
<evidence type="ECO:0000313" key="9">
    <source>
        <dbReference type="Proteomes" id="UP000002072"/>
    </source>
</evidence>
<dbReference type="AlphaFoldDB" id="D1AX63"/>
<comment type="subcellular location">
    <subcellularLocation>
        <location evidence="1">Cytoplasm</location>
    </subcellularLocation>
</comment>
<dbReference type="STRING" id="519441.Smon_0407"/>
<dbReference type="PROSITE" id="PS51093">
    <property type="entry name" value="PTS_EIIA_TYPE_1"/>
    <property type="match status" value="1"/>
</dbReference>
<dbReference type="InterPro" id="IPR001127">
    <property type="entry name" value="PTS_EIIA_1_perm"/>
</dbReference>
<evidence type="ECO:0000256" key="4">
    <source>
        <dbReference type="ARBA" id="ARBA00022679"/>
    </source>
</evidence>
<dbReference type="InterPro" id="IPR011055">
    <property type="entry name" value="Dup_hybrid_motif"/>
</dbReference>
<dbReference type="Proteomes" id="UP000002072">
    <property type="component" value="Chromosome"/>
</dbReference>
<dbReference type="RefSeq" id="WP_012858446.1">
    <property type="nucleotide sequence ID" value="NC_013515.1"/>
</dbReference>
<dbReference type="Gene3D" id="2.70.70.10">
    <property type="entry name" value="Glucose Permease (Domain IIA)"/>
    <property type="match status" value="1"/>
</dbReference>
<sequence>MGFLCRLFGKCKREETKKSNEIKIISPLDGKVIPLEEVPDPTFAQALLGNGVGIEPLTSGVIKSPVDGTIIQLFETKHAFVVETEDGVQVLTHFGLNTVKLKGEGFEIITKEGSKVKAGDPIVKFDYDFLKSNAASLITPVVILETEEYKSVIPVKGIDTAISGETVIINIEK</sequence>
<gene>
    <name evidence="8" type="ordered locus">Smon_0407</name>
</gene>
<dbReference type="InterPro" id="IPR050890">
    <property type="entry name" value="PTS_EIIA_component"/>
</dbReference>
<evidence type="ECO:0000256" key="5">
    <source>
        <dbReference type="ARBA" id="ARBA00022683"/>
    </source>
</evidence>
<dbReference type="GeneID" id="29674296"/>
<feature type="domain" description="PTS EIIA type-1" evidence="7">
    <location>
        <begin position="40"/>
        <end position="145"/>
    </location>
</feature>
<accession>D1AX63</accession>
<evidence type="ECO:0000256" key="1">
    <source>
        <dbReference type="ARBA" id="ARBA00004496"/>
    </source>
</evidence>
<dbReference type="EMBL" id="CP001779">
    <property type="protein sequence ID" value="ACZ00889.1"/>
    <property type="molecule type" value="Genomic_DNA"/>
</dbReference>
<dbReference type="GO" id="GO:0016301">
    <property type="term" value="F:kinase activity"/>
    <property type="evidence" value="ECO:0007669"/>
    <property type="project" value="UniProtKB-KW"/>
</dbReference>
<dbReference type="SUPFAM" id="SSF51261">
    <property type="entry name" value="Duplicated hybrid motif"/>
    <property type="match status" value="1"/>
</dbReference>
<evidence type="ECO:0000313" key="8">
    <source>
        <dbReference type="EMBL" id="ACZ00889.1"/>
    </source>
</evidence>
<evidence type="ECO:0000256" key="2">
    <source>
        <dbReference type="ARBA" id="ARBA00022448"/>
    </source>
</evidence>
<keyword evidence="6" id="KW-0418">Kinase</keyword>
<evidence type="ECO:0000259" key="7">
    <source>
        <dbReference type="PROSITE" id="PS51093"/>
    </source>
</evidence>